<comment type="caution">
    <text evidence="1">The sequence shown here is derived from an EMBL/GenBank/DDBJ whole genome shotgun (WGS) entry which is preliminary data.</text>
</comment>
<dbReference type="PANTHER" id="PTHR15881">
    <property type="entry name" value="MARGINAL ZONE B- AND B1-CELL-SPECIFIC PROTEIN"/>
    <property type="match status" value="1"/>
</dbReference>
<accession>A0AAN8PA30</accession>
<dbReference type="PANTHER" id="PTHR15881:SF2">
    <property type="entry name" value="MARGINAL ZONE B- AND B1-CELL-SPECIFIC PROTEIN"/>
    <property type="match status" value="1"/>
</dbReference>
<organism evidence="1 2">
    <name type="scientific">Patella caerulea</name>
    <name type="common">Rayed Mediterranean limpet</name>
    <dbReference type="NCBI Taxonomy" id="87958"/>
    <lineage>
        <taxon>Eukaryota</taxon>
        <taxon>Metazoa</taxon>
        <taxon>Spiralia</taxon>
        <taxon>Lophotrochozoa</taxon>
        <taxon>Mollusca</taxon>
        <taxon>Gastropoda</taxon>
        <taxon>Patellogastropoda</taxon>
        <taxon>Patelloidea</taxon>
        <taxon>Patellidae</taxon>
        <taxon>Patella</taxon>
    </lineage>
</organism>
<dbReference type="InterPro" id="IPR052682">
    <property type="entry name" value="MZB1"/>
</dbReference>
<name>A0AAN8PA30_PATCE</name>
<protein>
    <submittedName>
        <fullName evidence="1">Uncharacterized protein</fullName>
    </submittedName>
</protein>
<gene>
    <name evidence="1" type="ORF">SNE40_019707</name>
</gene>
<sequence length="198" mass="22396">MEYTLKTILVVIAAYIETTNYVNCGEQISGLNQNPDGSGTIKFTPPKLDDEEMNSPYMPDKLKCDGCTILAHMLNKRFDKAHKSRKTLKYLPETEVLDIFENVCSDEFKSCGVKEVNGRVRLTGPGLETENVPGVMQGGGLWPRRLQNMCNFIVDQMDEYEVYQLYLDKSIPFKDSLCAGTSPLNYCSKNKKNQKTEL</sequence>
<dbReference type="AlphaFoldDB" id="A0AAN8PA30"/>
<dbReference type="GO" id="GO:0034663">
    <property type="term" value="C:endoplasmic reticulum chaperone complex"/>
    <property type="evidence" value="ECO:0007669"/>
    <property type="project" value="TreeGrafter"/>
</dbReference>
<reference evidence="1 2" key="1">
    <citation type="submission" date="2024-01" db="EMBL/GenBank/DDBJ databases">
        <title>The genome of the rayed Mediterranean limpet Patella caerulea (Linnaeus, 1758).</title>
        <authorList>
            <person name="Anh-Thu Weber A."/>
            <person name="Halstead-Nussloch G."/>
        </authorList>
    </citation>
    <scope>NUCLEOTIDE SEQUENCE [LARGE SCALE GENOMIC DNA]</scope>
    <source>
        <strain evidence="1">AATW-2023a</strain>
        <tissue evidence="1">Whole specimen</tissue>
    </source>
</reference>
<evidence type="ECO:0000313" key="2">
    <source>
        <dbReference type="Proteomes" id="UP001347796"/>
    </source>
</evidence>
<dbReference type="EMBL" id="JAZGQO010000014">
    <property type="protein sequence ID" value="KAK6171539.1"/>
    <property type="molecule type" value="Genomic_DNA"/>
</dbReference>
<dbReference type="GO" id="GO:0005576">
    <property type="term" value="C:extracellular region"/>
    <property type="evidence" value="ECO:0007669"/>
    <property type="project" value="TreeGrafter"/>
</dbReference>
<proteinExistence type="predicted"/>
<dbReference type="Proteomes" id="UP001347796">
    <property type="component" value="Unassembled WGS sequence"/>
</dbReference>
<keyword evidence="2" id="KW-1185">Reference proteome</keyword>
<evidence type="ECO:0000313" key="1">
    <source>
        <dbReference type="EMBL" id="KAK6171539.1"/>
    </source>
</evidence>